<dbReference type="InterPro" id="IPR017853">
    <property type="entry name" value="GH"/>
</dbReference>
<organism evidence="1 2">
    <name type="scientific">Autumnicola tepida</name>
    <dbReference type="NCBI Taxonomy" id="3075595"/>
    <lineage>
        <taxon>Bacteria</taxon>
        <taxon>Pseudomonadati</taxon>
        <taxon>Bacteroidota</taxon>
        <taxon>Flavobacteriia</taxon>
        <taxon>Flavobacteriales</taxon>
        <taxon>Flavobacteriaceae</taxon>
        <taxon>Autumnicola</taxon>
    </lineage>
</organism>
<dbReference type="EMBL" id="JAVRHQ010000032">
    <property type="protein sequence ID" value="MDT0644728.1"/>
    <property type="molecule type" value="Genomic_DNA"/>
</dbReference>
<reference evidence="1 2" key="1">
    <citation type="submission" date="2023-09" db="EMBL/GenBank/DDBJ databases">
        <authorList>
            <person name="Rey-Velasco X."/>
        </authorList>
    </citation>
    <scope>NUCLEOTIDE SEQUENCE [LARGE SCALE GENOMIC DNA]</scope>
    <source>
        <strain evidence="1 2">F363</strain>
    </source>
</reference>
<comment type="caution">
    <text evidence="1">The sequence shown here is derived from an EMBL/GenBank/DDBJ whole genome shotgun (WGS) entry which is preliminary data.</text>
</comment>
<keyword evidence="2" id="KW-1185">Reference proteome</keyword>
<protein>
    <submittedName>
        <fullName evidence="1">Uncharacterized protein</fullName>
    </submittedName>
</protein>
<evidence type="ECO:0000313" key="1">
    <source>
        <dbReference type="EMBL" id="MDT0644728.1"/>
    </source>
</evidence>
<accession>A0ABU3CEP7</accession>
<dbReference type="Gene3D" id="3.20.20.80">
    <property type="entry name" value="Glycosidases"/>
    <property type="match status" value="1"/>
</dbReference>
<sequence>MGGFECADHINRTGRRINLLEETEHDVRCEEDYALLFSLGIKVVREGVCWSKVEKAPFIFDFGSLKSRIDAAAKFKI</sequence>
<gene>
    <name evidence="1" type="ORF">RM553_17945</name>
</gene>
<proteinExistence type="predicted"/>
<evidence type="ECO:0000313" key="2">
    <source>
        <dbReference type="Proteomes" id="UP001262889"/>
    </source>
</evidence>
<feature type="non-terminal residue" evidence="1">
    <location>
        <position position="77"/>
    </location>
</feature>
<dbReference type="SUPFAM" id="SSF51445">
    <property type="entry name" value="(Trans)glycosidases"/>
    <property type="match status" value="1"/>
</dbReference>
<dbReference type="Proteomes" id="UP001262889">
    <property type="component" value="Unassembled WGS sequence"/>
</dbReference>
<name>A0ABU3CEP7_9FLAO</name>